<name>A0A8X6R1M6_NEPPI</name>
<dbReference type="PANTHER" id="PTHR33964">
    <property type="entry name" value="RE45066P-RELATED"/>
    <property type="match status" value="1"/>
</dbReference>
<dbReference type="EMBL" id="BMAW01037544">
    <property type="protein sequence ID" value="GFU48964.1"/>
    <property type="molecule type" value="Genomic_DNA"/>
</dbReference>
<keyword evidence="3" id="KW-1185">Reference proteome</keyword>
<accession>A0A8X6R1M6</accession>
<sequence length="260" mass="29262">MEIEKFRIYFAFLFFVTCIGPVILDSPTPSYEDCENIPADDCLDDLQTFLHVTALPFTYKEEDLDVMCEKALHGYNCSAILSVGGCLDIKQKEMLPIFISSASHMFLMLCGNGYDQDGYLKEAFLSSSECILENKKQMECCAQETGVSEIPVLHITEDTGKSLVDRQINTCCPLSRYLQCTFNVIGDKCGTFAANLTRTYIRTAAGPEVEEICEKLHNYPDPDSSTCSSPVPICSGCLRIHLQNHAFIFTLIAYLWYYFN</sequence>
<proteinExistence type="predicted"/>
<dbReference type="PANTHER" id="PTHR33964:SF1">
    <property type="entry name" value="RE45066P"/>
    <property type="match status" value="1"/>
</dbReference>
<evidence type="ECO:0000313" key="2">
    <source>
        <dbReference type="EMBL" id="GFU48964.1"/>
    </source>
</evidence>
<keyword evidence="1" id="KW-0732">Signal</keyword>
<protein>
    <recommendedName>
        <fullName evidence="4">DUF19 domain-containing protein</fullName>
    </recommendedName>
</protein>
<evidence type="ECO:0000313" key="3">
    <source>
        <dbReference type="Proteomes" id="UP000887013"/>
    </source>
</evidence>
<organism evidence="2 3">
    <name type="scientific">Nephila pilipes</name>
    <name type="common">Giant wood spider</name>
    <name type="synonym">Nephila maculata</name>
    <dbReference type="NCBI Taxonomy" id="299642"/>
    <lineage>
        <taxon>Eukaryota</taxon>
        <taxon>Metazoa</taxon>
        <taxon>Ecdysozoa</taxon>
        <taxon>Arthropoda</taxon>
        <taxon>Chelicerata</taxon>
        <taxon>Arachnida</taxon>
        <taxon>Araneae</taxon>
        <taxon>Araneomorphae</taxon>
        <taxon>Entelegynae</taxon>
        <taxon>Araneoidea</taxon>
        <taxon>Nephilidae</taxon>
        <taxon>Nephila</taxon>
    </lineage>
</organism>
<evidence type="ECO:0008006" key="4">
    <source>
        <dbReference type="Google" id="ProtNLM"/>
    </source>
</evidence>
<dbReference type="Proteomes" id="UP000887013">
    <property type="component" value="Unassembled WGS sequence"/>
</dbReference>
<reference evidence="2" key="1">
    <citation type="submission" date="2020-08" db="EMBL/GenBank/DDBJ databases">
        <title>Multicomponent nature underlies the extraordinary mechanical properties of spider dragline silk.</title>
        <authorList>
            <person name="Kono N."/>
            <person name="Nakamura H."/>
            <person name="Mori M."/>
            <person name="Yoshida Y."/>
            <person name="Ohtoshi R."/>
            <person name="Malay A.D."/>
            <person name="Moran D.A.P."/>
            <person name="Tomita M."/>
            <person name="Numata K."/>
            <person name="Arakawa K."/>
        </authorList>
    </citation>
    <scope>NUCLEOTIDE SEQUENCE</scope>
</reference>
<dbReference type="AlphaFoldDB" id="A0A8X6R1M6"/>
<evidence type="ECO:0000256" key="1">
    <source>
        <dbReference type="SAM" id="SignalP"/>
    </source>
</evidence>
<feature type="chain" id="PRO_5036484519" description="DUF19 domain-containing protein" evidence="1">
    <location>
        <begin position="25"/>
        <end position="260"/>
    </location>
</feature>
<dbReference type="OrthoDB" id="10051804at2759"/>
<gene>
    <name evidence="2" type="ORF">NPIL_258451</name>
</gene>
<comment type="caution">
    <text evidence="2">The sequence shown here is derived from an EMBL/GenBank/DDBJ whole genome shotgun (WGS) entry which is preliminary data.</text>
</comment>
<feature type="signal peptide" evidence="1">
    <location>
        <begin position="1"/>
        <end position="24"/>
    </location>
</feature>